<accession>A0ABY6GU02</accession>
<dbReference type="Proteomes" id="UP001163255">
    <property type="component" value="Chromosome"/>
</dbReference>
<organism evidence="1 2">
    <name type="scientific">Endozoicomonas euniceicola</name>
    <dbReference type="NCBI Taxonomy" id="1234143"/>
    <lineage>
        <taxon>Bacteria</taxon>
        <taxon>Pseudomonadati</taxon>
        <taxon>Pseudomonadota</taxon>
        <taxon>Gammaproteobacteria</taxon>
        <taxon>Oceanospirillales</taxon>
        <taxon>Endozoicomonadaceae</taxon>
        <taxon>Endozoicomonas</taxon>
    </lineage>
</organism>
<name>A0ABY6GU02_9GAMM</name>
<dbReference type="RefSeq" id="WP_262598536.1">
    <property type="nucleotide sequence ID" value="NZ_CP103300.1"/>
</dbReference>
<keyword evidence="2" id="KW-1185">Reference proteome</keyword>
<gene>
    <name evidence="1" type="ORF">NX720_26105</name>
</gene>
<dbReference type="EMBL" id="CP103300">
    <property type="protein sequence ID" value="UYM16229.1"/>
    <property type="molecule type" value="Genomic_DNA"/>
</dbReference>
<evidence type="ECO:0000313" key="2">
    <source>
        <dbReference type="Proteomes" id="UP001163255"/>
    </source>
</evidence>
<proteinExistence type="predicted"/>
<sequence length="52" mass="5673">MKLVPGEWCKTVPSSQRMNPLAGHAPNAHRPVAIASLPLRHIINSTCTNIDQ</sequence>
<protein>
    <submittedName>
        <fullName evidence="1">Uncharacterized protein</fullName>
    </submittedName>
</protein>
<reference evidence="1" key="1">
    <citation type="submission" date="2022-10" db="EMBL/GenBank/DDBJ databases">
        <title>Completed Genome Sequence of two octocoral isolated bacterium, Endozoicomonas euniceicola EF212T and Endozoicomonas gorgoniicola PS125T.</title>
        <authorList>
            <person name="Chiou Y.-J."/>
            <person name="Chen Y.-H."/>
        </authorList>
    </citation>
    <scope>NUCLEOTIDE SEQUENCE</scope>
    <source>
        <strain evidence="1">EF212</strain>
    </source>
</reference>
<evidence type="ECO:0000313" key="1">
    <source>
        <dbReference type="EMBL" id="UYM16229.1"/>
    </source>
</evidence>